<dbReference type="EMBL" id="LJGZ01000005">
    <property type="protein sequence ID" value="OEV22013.1"/>
    <property type="molecule type" value="Genomic_DNA"/>
</dbReference>
<proteinExistence type="predicted"/>
<reference evidence="1 2" key="1">
    <citation type="journal article" date="2016" name="Front. Microbiol.">
        <title>Comparative Genomics Analysis of Streptomyces Species Reveals Their Adaptation to the Marine Environment and Their Diversity at the Genomic Level.</title>
        <authorList>
            <person name="Tian X."/>
            <person name="Zhang Z."/>
            <person name="Yang T."/>
            <person name="Chen M."/>
            <person name="Li J."/>
            <person name="Chen F."/>
            <person name="Yang J."/>
            <person name="Li W."/>
            <person name="Zhang B."/>
            <person name="Zhang Z."/>
            <person name="Wu J."/>
            <person name="Zhang C."/>
            <person name="Long L."/>
            <person name="Xiao J."/>
        </authorList>
    </citation>
    <scope>NUCLEOTIDE SEQUENCE [LARGE SCALE GENOMIC DNA]</scope>
    <source>
        <strain evidence="1 2">SCSIO M10372</strain>
    </source>
</reference>
<name>A0A1E7M1Q9_9ACTN</name>
<dbReference type="RefSeq" id="WP_070199707.1">
    <property type="nucleotide sequence ID" value="NZ_LJGZ01000005.1"/>
</dbReference>
<dbReference type="Proteomes" id="UP000175971">
    <property type="component" value="Unassembled WGS sequence"/>
</dbReference>
<comment type="caution">
    <text evidence="1">The sequence shown here is derived from an EMBL/GenBank/DDBJ whole genome shotgun (WGS) entry which is preliminary data.</text>
</comment>
<dbReference type="AlphaFoldDB" id="A0A1E7M1Q9"/>
<keyword evidence="2" id="KW-1185">Reference proteome</keyword>
<protein>
    <submittedName>
        <fullName evidence="1">Uncharacterized protein</fullName>
    </submittedName>
</protein>
<sequence length="59" mass="6405">MTDQPLPPAVRGVIAGLVDAVRAGDDARIDRLLERIVRIGTPEALYELRRQLAKGPTSP</sequence>
<evidence type="ECO:0000313" key="2">
    <source>
        <dbReference type="Proteomes" id="UP000175971"/>
    </source>
</evidence>
<accession>A0A1E7M1Q9</accession>
<gene>
    <name evidence="1" type="ORF">AN221_03505</name>
</gene>
<organism evidence="1 2">
    <name type="scientific">Streptomyces nanshensis</name>
    <dbReference type="NCBI Taxonomy" id="518642"/>
    <lineage>
        <taxon>Bacteria</taxon>
        <taxon>Bacillati</taxon>
        <taxon>Actinomycetota</taxon>
        <taxon>Actinomycetes</taxon>
        <taxon>Kitasatosporales</taxon>
        <taxon>Streptomycetaceae</taxon>
        <taxon>Streptomyces</taxon>
    </lineage>
</organism>
<evidence type="ECO:0000313" key="1">
    <source>
        <dbReference type="EMBL" id="OEV22013.1"/>
    </source>
</evidence>